<feature type="domain" description="Glycoamylase-like" evidence="2">
    <location>
        <begin position="205"/>
        <end position="446"/>
    </location>
</feature>
<comment type="caution">
    <text evidence="3">The sequence shown here is derived from an EMBL/GenBank/DDBJ whole genome shotgun (WGS) entry which is preliminary data.</text>
</comment>
<evidence type="ECO:0000313" key="4">
    <source>
        <dbReference type="Proteomes" id="UP000318834"/>
    </source>
</evidence>
<evidence type="ECO:0000313" key="3">
    <source>
        <dbReference type="EMBL" id="TMI70614.1"/>
    </source>
</evidence>
<organism evidence="3 4">
    <name type="scientific">Candidatus Segetimicrobium genomatis</name>
    <dbReference type="NCBI Taxonomy" id="2569760"/>
    <lineage>
        <taxon>Bacteria</taxon>
        <taxon>Bacillati</taxon>
        <taxon>Candidatus Sysuimicrobiota</taxon>
        <taxon>Candidatus Sysuimicrobiia</taxon>
        <taxon>Candidatus Sysuimicrobiales</taxon>
        <taxon>Candidatus Segetimicrobiaceae</taxon>
        <taxon>Candidatus Segetimicrobium</taxon>
    </lineage>
</organism>
<sequence>MKCSAAVLAASVLAACGANHTFTPAPPDTTGAGAFLDTLQRRTFGYFWDLTNPANGLTPDRSPTPSFSSIAAVGFALTAYPIGVEHGYVTRAAARDRALTTLRFFWTAPQDSAATGVTGYHGFFYHFLDMTTGRRFQTVELSTIDTALLLGGVLTCQSYFDGVDPGEVEIRALAESIYARTDWQWAQNHLPAIALGWHPEDGFIPYDWRGYNEAMLIYILALGSPTHPVGPEAWTAWTSTYSWGIFEGQTHLGFAPLFGHQYSHVWIDFRAIQDAYMRGRGLDYFENSRRATLAQQAYAVANPGAWTGYGANLWGLTASDGPADVTLTLSGRSRQFHTYFARGASFTEIQDDGTISPTAAAGSIPFAPELAIPALLAMRRTYGTNLFSTYGFLDAFNPTFRGTPQQGRVDPQAGWFDTDYLGIDQGPILAMIENYRTGLVWRLLRGNAHIVLGLCRAGFTGGWLAGRCP</sequence>
<proteinExistence type="predicted"/>
<protein>
    <submittedName>
        <fullName evidence="3">Tat pathway signal protein</fullName>
    </submittedName>
</protein>
<keyword evidence="1" id="KW-0732">Signal</keyword>
<reference evidence="3 4" key="1">
    <citation type="journal article" date="2019" name="Nat. Microbiol.">
        <title>Mediterranean grassland soil C-N compound turnover is dependent on rainfall and depth, and is mediated by genomically divergent microorganisms.</title>
        <authorList>
            <person name="Diamond S."/>
            <person name="Andeer P.F."/>
            <person name="Li Z."/>
            <person name="Crits-Christoph A."/>
            <person name="Burstein D."/>
            <person name="Anantharaman K."/>
            <person name="Lane K.R."/>
            <person name="Thomas B.C."/>
            <person name="Pan C."/>
            <person name="Northen T.R."/>
            <person name="Banfield J.F."/>
        </authorList>
    </citation>
    <scope>NUCLEOTIDE SEQUENCE [LARGE SCALE GENOMIC DNA]</scope>
    <source>
        <strain evidence="3">NP_8</strain>
    </source>
</reference>
<evidence type="ECO:0000256" key="1">
    <source>
        <dbReference type="SAM" id="SignalP"/>
    </source>
</evidence>
<dbReference type="AlphaFoldDB" id="A0A537IHA9"/>
<dbReference type="PROSITE" id="PS51257">
    <property type="entry name" value="PROKAR_LIPOPROTEIN"/>
    <property type="match status" value="1"/>
</dbReference>
<dbReference type="PIRSF" id="PIRSF028431">
    <property type="entry name" value="UCP028431"/>
    <property type="match status" value="1"/>
</dbReference>
<feature type="signal peptide" evidence="1">
    <location>
        <begin position="1"/>
        <end position="20"/>
    </location>
</feature>
<dbReference type="InterPro" id="IPR019282">
    <property type="entry name" value="Glycoamylase-like_cons_dom"/>
</dbReference>
<dbReference type="Proteomes" id="UP000318834">
    <property type="component" value="Unassembled WGS sequence"/>
</dbReference>
<feature type="chain" id="PRO_5021949233" evidence="1">
    <location>
        <begin position="21"/>
        <end position="469"/>
    </location>
</feature>
<gene>
    <name evidence="3" type="ORF">E6H05_13585</name>
</gene>
<name>A0A537IHA9_9BACT</name>
<dbReference type="EMBL" id="VBAP01000142">
    <property type="protein sequence ID" value="TMI70614.1"/>
    <property type="molecule type" value="Genomic_DNA"/>
</dbReference>
<evidence type="ECO:0000259" key="2">
    <source>
        <dbReference type="Pfam" id="PF10091"/>
    </source>
</evidence>
<dbReference type="InterPro" id="IPR016883">
    <property type="entry name" value="UCP028431"/>
</dbReference>
<dbReference type="Pfam" id="PF10091">
    <property type="entry name" value="Glycoamylase"/>
    <property type="match status" value="1"/>
</dbReference>
<dbReference type="Gene3D" id="1.50.10.140">
    <property type="match status" value="1"/>
</dbReference>
<accession>A0A537IHA9</accession>